<dbReference type="Proteomes" id="UP001345963">
    <property type="component" value="Unassembled WGS sequence"/>
</dbReference>
<sequence length="90" mass="10461">MSQNTSKTWCLRLLPVLVFVSLVTYYRSYAAHWSYGGPSKPLNRSKSLCGGWLTQKKWESLNFKYCAALLVVFQNQNQLYCQVRTYKQGI</sequence>
<protein>
    <recommendedName>
        <fullName evidence="3">Secreted protein</fullName>
    </recommendedName>
</protein>
<dbReference type="EMBL" id="JAHUTI010045252">
    <property type="protein sequence ID" value="MED6246886.1"/>
    <property type="molecule type" value="Genomic_DNA"/>
</dbReference>
<evidence type="ECO:0008006" key="3">
    <source>
        <dbReference type="Google" id="ProtNLM"/>
    </source>
</evidence>
<proteinExistence type="predicted"/>
<name>A0ABU7BA88_9TELE</name>
<organism evidence="1 2">
    <name type="scientific">Ataeniobius toweri</name>
    <dbReference type="NCBI Taxonomy" id="208326"/>
    <lineage>
        <taxon>Eukaryota</taxon>
        <taxon>Metazoa</taxon>
        <taxon>Chordata</taxon>
        <taxon>Craniata</taxon>
        <taxon>Vertebrata</taxon>
        <taxon>Euteleostomi</taxon>
        <taxon>Actinopterygii</taxon>
        <taxon>Neopterygii</taxon>
        <taxon>Teleostei</taxon>
        <taxon>Neoteleostei</taxon>
        <taxon>Acanthomorphata</taxon>
        <taxon>Ovalentaria</taxon>
        <taxon>Atherinomorphae</taxon>
        <taxon>Cyprinodontiformes</taxon>
        <taxon>Goodeidae</taxon>
        <taxon>Ataeniobius</taxon>
    </lineage>
</organism>
<accession>A0ABU7BA88</accession>
<evidence type="ECO:0000313" key="1">
    <source>
        <dbReference type="EMBL" id="MED6246886.1"/>
    </source>
</evidence>
<reference evidence="1 2" key="1">
    <citation type="submission" date="2021-07" db="EMBL/GenBank/DDBJ databases">
        <authorList>
            <person name="Palmer J.M."/>
        </authorList>
    </citation>
    <scope>NUCLEOTIDE SEQUENCE [LARGE SCALE GENOMIC DNA]</scope>
    <source>
        <strain evidence="1 2">AT_MEX2019</strain>
        <tissue evidence="1">Muscle</tissue>
    </source>
</reference>
<comment type="caution">
    <text evidence="1">The sequence shown here is derived from an EMBL/GenBank/DDBJ whole genome shotgun (WGS) entry which is preliminary data.</text>
</comment>
<gene>
    <name evidence="1" type="ORF">ATANTOWER_025520</name>
</gene>
<evidence type="ECO:0000313" key="2">
    <source>
        <dbReference type="Proteomes" id="UP001345963"/>
    </source>
</evidence>
<keyword evidence="2" id="KW-1185">Reference proteome</keyword>